<dbReference type="GeneID" id="5123998"/>
<dbReference type="PANTHER" id="PTHR47260">
    <property type="entry name" value="UPF0644 PROTEIN PB2B4.06"/>
    <property type="match status" value="1"/>
</dbReference>
<evidence type="ECO:0000313" key="1">
    <source>
        <dbReference type="EMBL" id="EDK41484.2"/>
    </source>
</evidence>
<dbReference type="eggNOG" id="KOG4781">
    <property type="taxonomic scope" value="Eukaryota"/>
</dbReference>
<dbReference type="AlphaFoldDB" id="A5DQN1"/>
<dbReference type="OrthoDB" id="506431at2759"/>
<dbReference type="HOGENOM" id="CLU_052827_1_0_1"/>
<dbReference type="EMBL" id="CH408161">
    <property type="protein sequence ID" value="EDK41484.2"/>
    <property type="molecule type" value="Genomic_DNA"/>
</dbReference>
<dbReference type="SUPFAM" id="SSF54637">
    <property type="entry name" value="Thioesterase/thiol ester dehydrase-isomerase"/>
    <property type="match status" value="1"/>
</dbReference>
<dbReference type="InterPro" id="IPR029069">
    <property type="entry name" value="HotDog_dom_sf"/>
</dbReference>
<gene>
    <name evidence="1" type="ORF">PGUG_05582</name>
</gene>
<dbReference type="OMA" id="YKLQSWE"/>
<dbReference type="RefSeq" id="XP_001482562.2">
    <property type="nucleotide sequence ID" value="XM_001482512.1"/>
</dbReference>
<dbReference type="FunCoup" id="A5DQN1">
    <property type="interactions" value="76"/>
</dbReference>
<evidence type="ECO:0000313" key="2">
    <source>
        <dbReference type="Proteomes" id="UP000001997"/>
    </source>
</evidence>
<protein>
    <recommendedName>
        <fullName evidence="3">Thioesterase domain-containing protein</fullName>
    </recommendedName>
</protein>
<dbReference type="Proteomes" id="UP000001997">
    <property type="component" value="Unassembled WGS sequence"/>
</dbReference>
<dbReference type="InterPro" id="IPR052061">
    <property type="entry name" value="PTE-AB_protein"/>
</dbReference>
<proteinExistence type="predicted"/>
<organism evidence="1 2">
    <name type="scientific">Meyerozyma guilliermondii (strain ATCC 6260 / CBS 566 / DSM 6381 / JCM 1539 / NBRC 10279 / NRRL Y-324)</name>
    <name type="common">Yeast</name>
    <name type="synonym">Candida guilliermondii</name>
    <dbReference type="NCBI Taxonomy" id="294746"/>
    <lineage>
        <taxon>Eukaryota</taxon>
        <taxon>Fungi</taxon>
        <taxon>Dikarya</taxon>
        <taxon>Ascomycota</taxon>
        <taxon>Saccharomycotina</taxon>
        <taxon>Pichiomycetes</taxon>
        <taxon>Debaryomycetaceae</taxon>
        <taxon>Meyerozyma</taxon>
    </lineage>
</organism>
<name>A5DQN1_PICGU</name>
<reference evidence="1 2" key="1">
    <citation type="journal article" date="2009" name="Nature">
        <title>Evolution of pathogenicity and sexual reproduction in eight Candida genomes.</title>
        <authorList>
            <person name="Butler G."/>
            <person name="Rasmussen M.D."/>
            <person name="Lin M.F."/>
            <person name="Santos M.A."/>
            <person name="Sakthikumar S."/>
            <person name="Munro C.A."/>
            <person name="Rheinbay E."/>
            <person name="Grabherr M."/>
            <person name="Forche A."/>
            <person name="Reedy J.L."/>
            <person name="Agrafioti I."/>
            <person name="Arnaud M.B."/>
            <person name="Bates S."/>
            <person name="Brown A.J."/>
            <person name="Brunke S."/>
            <person name="Costanzo M.C."/>
            <person name="Fitzpatrick D.A."/>
            <person name="de Groot P.W."/>
            <person name="Harris D."/>
            <person name="Hoyer L.L."/>
            <person name="Hube B."/>
            <person name="Klis F.M."/>
            <person name="Kodira C."/>
            <person name="Lennard N."/>
            <person name="Logue M.E."/>
            <person name="Martin R."/>
            <person name="Neiman A.M."/>
            <person name="Nikolaou E."/>
            <person name="Quail M.A."/>
            <person name="Quinn J."/>
            <person name="Santos M.C."/>
            <person name="Schmitzberger F.F."/>
            <person name="Sherlock G."/>
            <person name="Shah P."/>
            <person name="Silverstein K.A."/>
            <person name="Skrzypek M.S."/>
            <person name="Soll D."/>
            <person name="Staggs R."/>
            <person name="Stansfield I."/>
            <person name="Stumpf M.P."/>
            <person name="Sudbery P.E."/>
            <person name="Srikantha T."/>
            <person name="Zeng Q."/>
            <person name="Berman J."/>
            <person name="Berriman M."/>
            <person name="Heitman J."/>
            <person name="Gow N.A."/>
            <person name="Lorenz M.C."/>
            <person name="Birren B.W."/>
            <person name="Kellis M."/>
            <person name="Cuomo C.A."/>
        </authorList>
    </citation>
    <scope>NUCLEOTIDE SEQUENCE [LARGE SCALE GENOMIC DNA]</scope>
    <source>
        <strain evidence="2">ATCC 6260 / CBS 566 / DSM 6381 / JCM 1539 / NBRC 10279 / NRRL Y-324</strain>
    </source>
</reference>
<dbReference type="InParanoid" id="A5DQN1"/>
<evidence type="ECO:0008006" key="3">
    <source>
        <dbReference type="Google" id="ProtNLM"/>
    </source>
</evidence>
<keyword evidence="2" id="KW-1185">Reference proteome</keyword>
<dbReference type="KEGG" id="pgu:PGUG_05582"/>
<accession>A5DQN1</accession>
<dbReference type="Gene3D" id="3.10.129.10">
    <property type="entry name" value="Hotdog Thioesterase"/>
    <property type="match status" value="1"/>
</dbReference>
<dbReference type="PANTHER" id="PTHR47260:SF1">
    <property type="entry name" value="UPF0644 PROTEIN PB2B4.06"/>
    <property type="match status" value="1"/>
</dbReference>
<dbReference type="VEuPathDB" id="FungiDB:PGUG_05582"/>
<sequence length="292" mass="33235">MFARSKSILRQTLSRALKSRRLMATRNAFDSPFQYHKRSKPYVRWPLTAVSFLGGAYMAYNETLFDYYARVTDTSDSSPLSALQLEYKLKNLPIYERLSHPKPGERWIKLYSWENLDRNLLESREYSDAKKTEVEYQKISVPSHILAQPGGIMIQPVIFHNLDTDECVTIIHAGYKLCGYPFMVHGGIIATFLNESYKRAASLSKETSSNLKGDYKVENLTINYKSPTLANQFLILRTTKSPKEEDDSSVISFESKIISESGKLLVNSEASLRNTGRASLAQGSRLFSWRSG</sequence>